<evidence type="ECO:0000313" key="4">
    <source>
        <dbReference type="EMBL" id="KAF2496096.1"/>
    </source>
</evidence>
<proteinExistence type="predicted"/>
<protein>
    <recommendedName>
        <fullName evidence="3">Zn(2)-C6 fungal-type domain-containing protein</fullName>
    </recommendedName>
</protein>
<dbReference type="SUPFAM" id="SSF57701">
    <property type="entry name" value="Zn2/Cys6 DNA-binding domain"/>
    <property type="match status" value="1"/>
</dbReference>
<dbReference type="OrthoDB" id="5333823at2759"/>
<dbReference type="PANTHER" id="PTHR37534">
    <property type="entry name" value="TRANSCRIPTIONAL ACTIVATOR PROTEIN UGA3"/>
    <property type="match status" value="1"/>
</dbReference>
<evidence type="ECO:0000313" key="5">
    <source>
        <dbReference type="Proteomes" id="UP000799750"/>
    </source>
</evidence>
<evidence type="ECO:0000256" key="2">
    <source>
        <dbReference type="ARBA" id="ARBA00023242"/>
    </source>
</evidence>
<organism evidence="4 5">
    <name type="scientific">Lophium mytilinum</name>
    <dbReference type="NCBI Taxonomy" id="390894"/>
    <lineage>
        <taxon>Eukaryota</taxon>
        <taxon>Fungi</taxon>
        <taxon>Dikarya</taxon>
        <taxon>Ascomycota</taxon>
        <taxon>Pezizomycotina</taxon>
        <taxon>Dothideomycetes</taxon>
        <taxon>Pleosporomycetidae</taxon>
        <taxon>Mytilinidiales</taxon>
        <taxon>Mytilinidiaceae</taxon>
        <taxon>Lophium</taxon>
    </lineage>
</organism>
<dbReference type="GO" id="GO:0000981">
    <property type="term" value="F:DNA-binding transcription factor activity, RNA polymerase II-specific"/>
    <property type="evidence" value="ECO:0007669"/>
    <property type="project" value="InterPro"/>
</dbReference>
<evidence type="ECO:0000256" key="1">
    <source>
        <dbReference type="ARBA" id="ARBA00004123"/>
    </source>
</evidence>
<dbReference type="SMART" id="SM00066">
    <property type="entry name" value="GAL4"/>
    <property type="match status" value="1"/>
</dbReference>
<comment type="subcellular location">
    <subcellularLocation>
        <location evidence="1">Nucleus</location>
    </subcellularLocation>
</comment>
<name>A0A6A6QV72_9PEZI</name>
<dbReference type="Pfam" id="PF11951">
    <property type="entry name" value="Fungal_trans_2"/>
    <property type="match status" value="1"/>
</dbReference>
<dbReference type="InterPro" id="IPR036864">
    <property type="entry name" value="Zn2-C6_fun-type_DNA-bd_sf"/>
</dbReference>
<gene>
    <name evidence="4" type="ORF">BU16DRAFT_526621</name>
</gene>
<dbReference type="EMBL" id="MU004188">
    <property type="protein sequence ID" value="KAF2496096.1"/>
    <property type="molecule type" value="Genomic_DNA"/>
</dbReference>
<feature type="domain" description="Zn(2)-C6 fungal-type" evidence="3">
    <location>
        <begin position="18"/>
        <end position="48"/>
    </location>
</feature>
<dbReference type="GO" id="GO:0000976">
    <property type="term" value="F:transcription cis-regulatory region binding"/>
    <property type="evidence" value="ECO:0007669"/>
    <property type="project" value="TreeGrafter"/>
</dbReference>
<dbReference type="PANTHER" id="PTHR37534:SF7">
    <property type="entry name" value="TRANSCRIPTIONAL ACTIVATOR PROTEIN UGA3"/>
    <property type="match status" value="1"/>
</dbReference>
<dbReference type="AlphaFoldDB" id="A0A6A6QV72"/>
<dbReference type="CDD" id="cd00067">
    <property type="entry name" value="GAL4"/>
    <property type="match status" value="1"/>
</dbReference>
<evidence type="ECO:0000259" key="3">
    <source>
        <dbReference type="PROSITE" id="PS50048"/>
    </source>
</evidence>
<dbReference type="PROSITE" id="PS50048">
    <property type="entry name" value="ZN2_CY6_FUNGAL_2"/>
    <property type="match status" value="1"/>
</dbReference>
<dbReference type="InterPro" id="IPR021858">
    <property type="entry name" value="Fun_TF"/>
</dbReference>
<accession>A0A6A6QV72</accession>
<keyword evidence="2" id="KW-0539">Nucleus</keyword>
<dbReference type="Gene3D" id="4.10.240.10">
    <property type="entry name" value="Zn(2)-C6 fungal-type DNA-binding domain"/>
    <property type="match status" value="1"/>
</dbReference>
<sequence length="238" mass="25785">MPETRSQATHETRRSRKGCQACRKRHRKCDEAKPACAYCADVRQPCVYTQQLYWGGRSFSKSRFGKCLATGATAINASSSGNTLTPVGFVYGTLSQSAPVNVRLEASPTAAVARIVDVSVPSSVQQLDECDAGIGEVSEVVEEDATEEVTSLFDVTATTRILSMTPTVLPHLRPLLDYFVHRMTKSTPCHQGIQERLCSTFVPMALNVSHLLSAVLTLAAAHHQSIGLDSGDGRLETM</sequence>
<dbReference type="Proteomes" id="UP000799750">
    <property type="component" value="Unassembled WGS sequence"/>
</dbReference>
<dbReference type="GO" id="GO:0008270">
    <property type="term" value="F:zinc ion binding"/>
    <property type="evidence" value="ECO:0007669"/>
    <property type="project" value="InterPro"/>
</dbReference>
<keyword evidence="5" id="KW-1185">Reference proteome</keyword>
<dbReference type="GO" id="GO:0005634">
    <property type="term" value="C:nucleus"/>
    <property type="evidence" value="ECO:0007669"/>
    <property type="project" value="UniProtKB-SubCell"/>
</dbReference>
<dbReference type="Pfam" id="PF00172">
    <property type="entry name" value="Zn_clus"/>
    <property type="match status" value="1"/>
</dbReference>
<dbReference type="InterPro" id="IPR001138">
    <property type="entry name" value="Zn2Cys6_DnaBD"/>
</dbReference>
<dbReference type="GO" id="GO:0045944">
    <property type="term" value="P:positive regulation of transcription by RNA polymerase II"/>
    <property type="evidence" value="ECO:0007669"/>
    <property type="project" value="TreeGrafter"/>
</dbReference>
<reference evidence="4" key="1">
    <citation type="journal article" date="2020" name="Stud. Mycol.">
        <title>101 Dothideomycetes genomes: a test case for predicting lifestyles and emergence of pathogens.</title>
        <authorList>
            <person name="Haridas S."/>
            <person name="Albert R."/>
            <person name="Binder M."/>
            <person name="Bloem J."/>
            <person name="Labutti K."/>
            <person name="Salamov A."/>
            <person name="Andreopoulos B."/>
            <person name="Baker S."/>
            <person name="Barry K."/>
            <person name="Bills G."/>
            <person name="Bluhm B."/>
            <person name="Cannon C."/>
            <person name="Castanera R."/>
            <person name="Culley D."/>
            <person name="Daum C."/>
            <person name="Ezra D."/>
            <person name="Gonzalez J."/>
            <person name="Henrissat B."/>
            <person name="Kuo A."/>
            <person name="Liang C."/>
            <person name="Lipzen A."/>
            <person name="Lutzoni F."/>
            <person name="Magnuson J."/>
            <person name="Mondo S."/>
            <person name="Nolan M."/>
            <person name="Ohm R."/>
            <person name="Pangilinan J."/>
            <person name="Park H.-J."/>
            <person name="Ramirez L."/>
            <person name="Alfaro M."/>
            <person name="Sun H."/>
            <person name="Tritt A."/>
            <person name="Yoshinaga Y."/>
            <person name="Zwiers L.-H."/>
            <person name="Turgeon B."/>
            <person name="Goodwin S."/>
            <person name="Spatafora J."/>
            <person name="Crous P."/>
            <person name="Grigoriev I."/>
        </authorList>
    </citation>
    <scope>NUCLEOTIDE SEQUENCE</scope>
    <source>
        <strain evidence="4">CBS 269.34</strain>
    </source>
</reference>
<dbReference type="PROSITE" id="PS00463">
    <property type="entry name" value="ZN2_CY6_FUNGAL_1"/>
    <property type="match status" value="1"/>
</dbReference>